<feature type="compositionally biased region" description="Basic and acidic residues" evidence="1">
    <location>
        <begin position="36"/>
        <end position="46"/>
    </location>
</feature>
<dbReference type="EMBL" id="RSCE01000004">
    <property type="protein sequence ID" value="RSH83248.1"/>
    <property type="molecule type" value="Genomic_DNA"/>
</dbReference>
<dbReference type="Proteomes" id="UP000279236">
    <property type="component" value="Unassembled WGS sequence"/>
</dbReference>
<sequence length="208" mass="22157">MGGSSILTQSTIDPADYGRDDFIRAPTQPSSFFFDPEQHASNDARHATTGAADDNTHEVTPGDIYADAGMGAPLQDFHIHRSNSGGKRSARSWWSGERKGMGRGWGIMKSKKSGAPKRASSASQHARRASASEAAEFAAQWRAEHTPSVSPAASVVANSPTHTLSPTTTGSAPPSVQFHKRRTESPAQSSSLCRGWRRVLHILGAGHA</sequence>
<accession>A0A427XWI9</accession>
<dbReference type="AlphaFoldDB" id="A0A427XWI9"/>
<feature type="compositionally biased region" description="Polar residues" evidence="1">
    <location>
        <begin position="161"/>
        <end position="174"/>
    </location>
</feature>
<reference evidence="2 3" key="1">
    <citation type="submission" date="2018-11" db="EMBL/GenBank/DDBJ databases">
        <title>Genome sequence of Apiotrichum porosum DSM 27194.</title>
        <authorList>
            <person name="Aliyu H."/>
            <person name="Gorte O."/>
            <person name="Ochsenreither K."/>
        </authorList>
    </citation>
    <scope>NUCLEOTIDE SEQUENCE [LARGE SCALE GENOMIC DNA]</scope>
    <source>
        <strain evidence="2 3">DSM 27194</strain>
    </source>
</reference>
<proteinExistence type="predicted"/>
<evidence type="ECO:0000313" key="3">
    <source>
        <dbReference type="Proteomes" id="UP000279236"/>
    </source>
</evidence>
<protein>
    <submittedName>
        <fullName evidence="2">Uncharacterized protein</fullName>
    </submittedName>
</protein>
<evidence type="ECO:0000313" key="2">
    <source>
        <dbReference type="EMBL" id="RSH83248.1"/>
    </source>
</evidence>
<evidence type="ECO:0000256" key="1">
    <source>
        <dbReference type="SAM" id="MobiDB-lite"/>
    </source>
</evidence>
<feature type="compositionally biased region" description="Low complexity" evidence="1">
    <location>
        <begin position="118"/>
        <end position="160"/>
    </location>
</feature>
<feature type="region of interest" description="Disordered" evidence="1">
    <location>
        <begin position="81"/>
        <end position="191"/>
    </location>
</feature>
<feature type="region of interest" description="Disordered" evidence="1">
    <location>
        <begin position="1"/>
        <end position="60"/>
    </location>
</feature>
<comment type="caution">
    <text evidence="2">The sequence shown here is derived from an EMBL/GenBank/DDBJ whole genome shotgun (WGS) entry which is preliminary data.</text>
</comment>
<organism evidence="2 3">
    <name type="scientific">Apiotrichum porosum</name>
    <dbReference type="NCBI Taxonomy" id="105984"/>
    <lineage>
        <taxon>Eukaryota</taxon>
        <taxon>Fungi</taxon>
        <taxon>Dikarya</taxon>
        <taxon>Basidiomycota</taxon>
        <taxon>Agaricomycotina</taxon>
        <taxon>Tremellomycetes</taxon>
        <taxon>Trichosporonales</taxon>
        <taxon>Trichosporonaceae</taxon>
        <taxon>Apiotrichum</taxon>
    </lineage>
</organism>
<dbReference type="GeneID" id="39591459"/>
<feature type="compositionally biased region" description="Polar residues" evidence="1">
    <location>
        <begin position="1"/>
        <end position="12"/>
    </location>
</feature>
<dbReference type="RefSeq" id="XP_028477200.1">
    <property type="nucleotide sequence ID" value="XM_028622308.1"/>
</dbReference>
<gene>
    <name evidence="2" type="ORF">EHS24_006916</name>
</gene>
<name>A0A427XWI9_9TREE</name>
<keyword evidence="3" id="KW-1185">Reference proteome</keyword>